<dbReference type="Pfam" id="PF01590">
    <property type="entry name" value="GAF"/>
    <property type="match status" value="1"/>
</dbReference>
<keyword evidence="4" id="KW-1185">Reference proteome</keyword>
<dbReference type="Gene3D" id="3.30.450.20">
    <property type="entry name" value="PAS domain"/>
    <property type="match status" value="1"/>
</dbReference>
<dbReference type="Proteomes" id="UP000198970">
    <property type="component" value="Chromosome I"/>
</dbReference>
<reference evidence="3 4" key="1">
    <citation type="submission" date="2016-10" db="EMBL/GenBank/DDBJ databases">
        <authorList>
            <person name="Varghese N."/>
            <person name="Submissions S."/>
        </authorList>
    </citation>
    <scope>NUCLEOTIDE SEQUENCE [LARGE SCALE GENOMIC DNA]</scope>
    <source>
        <strain evidence="3 4">ATCC 19403</strain>
    </source>
</reference>
<evidence type="ECO:0000259" key="1">
    <source>
        <dbReference type="PROSITE" id="PS50112"/>
    </source>
</evidence>
<dbReference type="EMBL" id="LT630003">
    <property type="protein sequence ID" value="SET64646.1"/>
    <property type="molecule type" value="Genomic_DNA"/>
</dbReference>
<dbReference type="PANTHER" id="PTHR45138">
    <property type="entry name" value="REGULATORY COMPONENTS OF SENSORY TRANSDUCTION SYSTEM"/>
    <property type="match status" value="1"/>
</dbReference>
<name>A0ABY1C4K0_9FIRM</name>
<sequence>MNKFIFENIYKDINIPVIVCEDGDEMMVSFANREAYLLLNPSIILEKPDDADSSLHIPLRQLMRFQNEGDQDNIRKTLGHAGSLSQYSLKLMSPEAGVIPVKIAANTANLGESKYIIIYIYYDESDCDSTNEYNDILAYVLNTSYHSTDINQAVQMILSRVGEYIGVSRVYIFEDLFNNYTRNTYEWCAPGVEPAIQDLQNLCKDDYSYDIIVDPSGLYVSDDVSTLTEKDRAILEPQGIKALAILPLFKQDMPIGFIGYDDCIKTRQWSYKELMFLKGVGSVISSLIIRRNEETEIIRSHEVLQTISDNIDSIIYVNDMETFELKFVNRTLTEQLGVKSEGLLGRKCWEVLQMGMDGPCPFCPIPKLQYNGCAPDKRVKEYEHQNTITGNWYWVKDSVIRWVDGTLAHFEVAIDITLRKKYEEQLHYFASTDALTGVSNREWGIKMLHKTHGAIQVTKPAASLCFIDLDGLKPINDIYGHAAGDEAINTVARAISRRIRKEDMVCRWGGDEFLILLACDVMNADAVISNIQEDLKAKAKNGTGHSLSFSYGIVDFTMFDSVEAAIAAADSFMYNNKNSKYSRKPSAVAGINLQSHISR</sequence>
<dbReference type="PANTHER" id="PTHR45138:SF9">
    <property type="entry name" value="DIGUANYLATE CYCLASE DGCM-RELATED"/>
    <property type="match status" value="1"/>
</dbReference>
<dbReference type="InterPro" id="IPR029787">
    <property type="entry name" value="Nucleotide_cyclase"/>
</dbReference>
<dbReference type="Pfam" id="PF00990">
    <property type="entry name" value="GGDEF"/>
    <property type="match status" value="1"/>
</dbReference>
<dbReference type="InterPro" id="IPR000014">
    <property type="entry name" value="PAS"/>
</dbReference>
<dbReference type="NCBIfam" id="TIGR00229">
    <property type="entry name" value="sensory_box"/>
    <property type="match status" value="1"/>
</dbReference>
<feature type="domain" description="PAS" evidence="1">
    <location>
        <begin position="300"/>
        <end position="346"/>
    </location>
</feature>
<accession>A0ABY1C4K0</accession>
<gene>
    <name evidence="3" type="ORF">SAMN02745906_0863</name>
</gene>
<evidence type="ECO:0000313" key="4">
    <source>
        <dbReference type="Proteomes" id="UP000198970"/>
    </source>
</evidence>
<dbReference type="InterPro" id="IPR043128">
    <property type="entry name" value="Rev_trsase/Diguanyl_cyclase"/>
</dbReference>
<feature type="domain" description="GGDEF" evidence="2">
    <location>
        <begin position="460"/>
        <end position="591"/>
    </location>
</feature>
<dbReference type="NCBIfam" id="TIGR00254">
    <property type="entry name" value="GGDEF"/>
    <property type="match status" value="1"/>
</dbReference>
<evidence type="ECO:0000313" key="3">
    <source>
        <dbReference type="EMBL" id="SET64646.1"/>
    </source>
</evidence>
<dbReference type="InterPro" id="IPR035965">
    <property type="entry name" value="PAS-like_dom_sf"/>
</dbReference>
<dbReference type="SUPFAM" id="SSF55785">
    <property type="entry name" value="PYP-like sensor domain (PAS domain)"/>
    <property type="match status" value="1"/>
</dbReference>
<dbReference type="Gene3D" id="3.30.70.270">
    <property type="match status" value="1"/>
</dbReference>
<dbReference type="PROSITE" id="PS50112">
    <property type="entry name" value="PAS"/>
    <property type="match status" value="1"/>
</dbReference>
<dbReference type="CDD" id="cd01949">
    <property type="entry name" value="GGDEF"/>
    <property type="match status" value="1"/>
</dbReference>
<dbReference type="SUPFAM" id="SSF55781">
    <property type="entry name" value="GAF domain-like"/>
    <property type="match status" value="1"/>
</dbReference>
<dbReference type="PROSITE" id="PS50887">
    <property type="entry name" value="GGDEF"/>
    <property type="match status" value="1"/>
</dbReference>
<evidence type="ECO:0000259" key="2">
    <source>
        <dbReference type="PROSITE" id="PS50887"/>
    </source>
</evidence>
<organism evidence="3 4">
    <name type="scientific">Lacrimispora sphenoides JCM 1415</name>
    <dbReference type="NCBI Taxonomy" id="1297793"/>
    <lineage>
        <taxon>Bacteria</taxon>
        <taxon>Bacillati</taxon>
        <taxon>Bacillota</taxon>
        <taxon>Clostridia</taxon>
        <taxon>Lachnospirales</taxon>
        <taxon>Lachnospiraceae</taxon>
        <taxon>Lacrimispora</taxon>
    </lineage>
</organism>
<proteinExistence type="predicted"/>
<dbReference type="InterPro" id="IPR050469">
    <property type="entry name" value="Diguanylate_Cyclase"/>
</dbReference>
<dbReference type="InterPro" id="IPR029016">
    <property type="entry name" value="GAF-like_dom_sf"/>
</dbReference>
<dbReference type="InterPro" id="IPR003018">
    <property type="entry name" value="GAF"/>
</dbReference>
<dbReference type="RefSeq" id="WP_160117906.1">
    <property type="nucleotide sequence ID" value="NZ_LT630003.1"/>
</dbReference>
<protein>
    <submittedName>
        <fullName evidence="3">PAS domain S-box-containing protein/diguanylate cyclase (GGDEF) domain-containing protein</fullName>
    </submittedName>
</protein>
<dbReference type="Gene3D" id="3.30.450.40">
    <property type="match status" value="1"/>
</dbReference>
<dbReference type="SUPFAM" id="SSF55073">
    <property type="entry name" value="Nucleotide cyclase"/>
    <property type="match status" value="1"/>
</dbReference>
<dbReference type="SMART" id="SM00267">
    <property type="entry name" value="GGDEF"/>
    <property type="match status" value="1"/>
</dbReference>
<dbReference type="InterPro" id="IPR000160">
    <property type="entry name" value="GGDEF_dom"/>
</dbReference>